<gene>
    <name evidence="3" type="ORF">SERLA73DRAFT_43856</name>
</gene>
<dbReference type="HOGENOM" id="CLU_030626_1_0_1"/>
<feature type="signal peptide" evidence="1">
    <location>
        <begin position="1"/>
        <end position="19"/>
    </location>
</feature>
<organism evidence="4">
    <name type="scientific">Serpula lacrymans var. lacrymans (strain S7.3)</name>
    <name type="common">Dry rot fungus</name>
    <dbReference type="NCBI Taxonomy" id="936435"/>
    <lineage>
        <taxon>Eukaryota</taxon>
        <taxon>Fungi</taxon>
        <taxon>Dikarya</taxon>
        <taxon>Basidiomycota</taxon>
        <taxon>Agaricomycotina</taxon>
        <taxon>Agaricomycetes</taxon>
        <taxon>Agaricomycetidae</taxon>
        <taxon>Boletales</taxon>
        <taxon>Coniophorineae</taxon>
        <taxon>Serpulaceae</taxon>
        <taxon>Serpula</taxon>
    </lineage>
</organism>
<evidence type="ECO:0000256" key="1">
    <source>
        <dbReference type="SAM" id="SignalP"/>
    </source>
</evidence>
<dbReference type="OMA" id="REEMKHI"/>
<dbReference type="Proteomes" id="UP000008063">
    <property type="component" value="Unassembled WGS sequence"/>
</dbReference>
<dbReference type="InParanoid" id="F8PHS9"/>
<keyword evidence="4" id="KW-1185">Reference proteome</keyword>
<name>F8PHS9_SERL3</name>
<feature type="chain" id="PRO_5003382179" description="DUF6570 domain-containing protein" evidence="1">
    <location>
        <begin position="20"/>
        <end position="371"/>
    </location>
</feature>
<evidence type="ECO:0000313" key="4">
    <source>
        <dbReference type="Proteomes" id="UP000008063"/>
    </source>
</evidence>
<proteinExistence type="predicted"/>
<feature type="non-terminal residue" evidence="3">
    <location>
        <position position="371"/>
    </location>
</feature>
<dbReference type="Pfam" id="PF20209">
    <property type="entry name" value="DUF6570"/>
    <property type="match status" value="1"/>
</dbReference>
<feature type="domain" description="DUF6570" evidence="2">
    <location>
        <begin position="11"/>
        <end position="124"/>
    </location>
</feature>
<dbReference type="InterPro" id="IPR046700">
    <property type="entry name" value="DUF6570"/>
</dbReference>
<protein>
    <recommendedName>
        <fullName evidence="2">DUF6570 domain-containing protein</fullName>
    </recommendedName>
</protein>
<dbReference type="EMBL" id="GL945474">
    <property type="protein sequence ID" value="EGO04558.1"/>
    <property type="molecule type" value="Genomic_DNA"/>
</dbReference>
<accession>F8PHS9</accession>
<dbReference type="STRING" id="936435.F8PHS9"/>
<dbReference type="OrthoDB" id="432234at2759"/>
<keyword evidence="1" id="KW-0732">Signal</keyword>
<evidence type="ECO:0000313" key="3">
    <source>
        <dbReference type="EMBL" id="EGO04558.1"/>
    </source>
</evidence>
<evidence type="ECO:0000259" key="2">
    <source>
        <dbReference type="Pfam" id="PF20209"/>
    </source>
</evidence>
<reference evidence="4" key="1">
    <citation type="journal article" date="2011" name="Science">
        <title>The plant cell wall-decomposing machinery underlies the functional diversity of forest fungi.</title>
        <authorList>
            <person name="Eastwood D.C."/>
            <person name="Floudas D."/>
            <person name="Binder M."/>
            <person name="Majcherczyk A."/>
            <person name="Schneider P."/>
            <person name="Aerts A."/>
            <person name="Asiegbu F.O."/>
            <person name="Baker S.E."/>
            <person name="Barry K."/>
            <person name="Bendiksby M."/>
            <person name="Blumentritt M."/>
            <person name="Coutinho P.M."/>
            <person name="Cullen D."/>
            <person name="de Vries R.P."/>
            <person name="Gathman A."/>
            <person name="Goodell B."/>
            <person name="Henrissat B."/>
            <person name="Ihrmark K."/>
            <person name="Kauserud H."/>
            <person name="Kohler A."/>
            <person name="LaButti K."/>
            <person name="Lapidus A."/>
            <person name="Lavin J.L."/>
            <person name="Lee Y.-H."/>
            <person name="Lindquist E."/>
            <person name="Lilly W."/>
            <person name="Lucas S."/>
            <person name="Morin E."/>
            <person name="Murat C."/>
            <person name="Oguiza J.A."/>
            <person name="Park J."/>
            <person name="Pisabarro A.G."/>
            <person name="Riley R."/>
            <person name="Rosling A."/>
            <person name="Salamov A."/>
            <person name="Schmidt O."/>
            <person name="Schmutz J."/>
            <person name="Skrede I."/>
            <person name="Stenlid J."/>
            <person name="Wiebenga A."/>
            <person name="Xie X."/>
            <person name="Kuees U."/>
            <person name="Hibbett D.S."/>
            <person name="Hoffmeister D."/>
            <person name="Hoegberg N."/>
            <person name="Martin F."/>
            <person name="Grigoriev I.V."/>
            <person name="Watkinson S.C."/>
        </authorList>
    </citation>
    <scope>NUCLEOTIDE SEQUENCE [LARGE SCALE GENOMIC DNA]</scope>
    <source>
        <strain evidence="4">strain S7.3</strain>
    </source>
</reference>
<dbReference type="AlphaFoldDB" id="F8PHS9"/>
<sequence length="371" mass="41687">MHFLLPVCLVKALVSRARATVHSYLFSDKTFHGDPTASQHYVRGNVAIIPQDSVHLRQVLPPSSEDIVKAVCTVFVGKDSVVSRANVAKISPILCSKHNVQIMIQFLVANNPWYRVGFSQENLDALYDGPSSHGVPAAIQLNFLPSERVGETASCCADHTDREENLVEHNTEEDNSDFVREAVGYTNGDHSPASYRLMKATALAHCLDGKQFVEMCSGSHLLADHDPAVLTYLFPHLDPWGIGCFHHPDRRLDQAISFERQFCNLILQDDSPFQSDPDFAYVCWNIMQRREVMKHVTFHIQASERISIGRQISEQAPALTNLICIWESDPYAKPSNRQQKAAVKLLNCLKFLAKDVKGSSGYKQCRRNEIR</sequence>